<protein>
    <recommendedName>
        <fullName evidence="9">Transmembrane protein 45B</fullName>
    </recommendedName>
</protein>
<reference evidence="7" key="1">
    <citation type="submission" date="2021-04" db="EMBL/GenBank/DDBJ databases">
        <authorList>
            <consortium name="Molecular Ecology Group"/>
        </authorList>
    </citation>
    <scope>NUCLEOTIDE SEQUENCE</scope>
</reference>
<evidence type="ECO:0000256" key="4">
    <source>
        <dbReference type="ARBA" id="ARBA00022989"/>
    </source>
</evidence>
<dbReference type="EMBL" id="CAJHNH020004066">
    <property type="protein sequence ID" value="CAG5130503.1"/>
    <property type="molecule type" value="Genomic_DNA"/>
</dbReference>
<feature type="transmembrane region" description="Helical" evidence="6">
    <location>
        <begin position="150"/>
        <end position="168"/>
    </location>
</feature>
<feature type="transmembrane region" description="Helical" evidence="6">
    <location>
        <begin position="180"/>
        <end position="198"/>
    </location>
</feature>
<proteinExistence type="inferred from homology"/>
<feature type="non-terminal residue" evidence="7">
    <location>
        <position position="222"/>
    </location>
</feature>
<feature type="transmembrane region" description="Helical" evidence="6">
    <location>
        <begin position="91"/>
        <end position="113"/>
    </location>
</feature>
<dbReference type="InterPro" id="IPR006904">
    <property type="entry name" value="DUF716"/>
</dbReference>
<evidence type="ECO:0000256" key="2">
    <source>
        <dbReference type="ARBA" id="ARBA00006948"/>
    </source>
</evidence>
<name>A0A8S3ZLV2_9EUPU</name>
<evidence type="ECO:0000256" key="3">
    <source>
        <dbReference type="ARBA" id="ARBA00022692"/>
    </source>
</evidence>
<evidence type="ECO:0000256" key="1">
    <source>
        <dbReference type="ARBA" id="ARBA00004141"/>
    </source>
</evidence>
<comment type="caution">
    <text evidence="7">The sequence shown here is derived from an EMBL/GenBank/DDBJ whole genome shotgun (WGS) entry which is preliminary data.</text>
</comment>
<evidence type="ECO:0000256" key="6">
    <source>
        <dbReference type="SAM" id="Phobius"/>
    </source>
</evidence>
<dbReference type="Pfam" id="PF04819">
    <property type="entry name" value="DUF716"/>
    <property type="match status" value="1"/>
</dbReference>
<sequence length="222" mass="25235">MGDLKGHILPGIVLLLYGLWWAVGCIRRYLLCRKTGQQYVSTVTFNCPFPCRNIETWPVESVAKIVVFSLEILGEIFFNISHLKLHNVQHATMYVFFLISGAVDLCMHLGLPLPPGTDYVALALAFLMEGFLFTNHLHDREILDVHIHMLLTYVVFLTVVVILLEARYQRSVLMTLSRVFLFMLQGSWLCAVGIILYIPRQSSNAWDMNSHSDVVLASVCFT</sequence>
<keyword evidence="4 6" id="KW-1133">Transmembrane helix</keyword>
<keyword evidence="8" id="KW-1185">Reference proteome</keyword>
<dbReference type="OrthoDB" id="551896at2759"/>
<dbReference type="GO" id="GO:0016020">
    <property type="term" value="C:membrane"/>
    <property type="evidence" value="ECO:0007669"/>
    <property type="project" value="UniProtKB-SubCell"/>
</dbReference>
<organism evidence="7 8">
    <name type="scientific">Candidula unifasciata</name>
    <dbReference type="NCBI Taxonomy" id="100452"/>
    <lineage>
        <taxon>Eukaryota</taxon>
        <taxon>Metazoa</taxon>
        <taxon>Spiralia</taxon>
        <taxon>Lophotrochozoa</taxon>
        <taxon>Mollusca</taxon>
        <taxon>Gastropoda</taxon>
        <taxon>Heterobranchia</taxon>
        <taxon>Euthyneura</taxon>
        <taxon>Panpulmonata</taxon>
        <taxon>Eupulmonata</taxon>
        <taxon>Stylommatophora</taxon>
        <taxon>Helicina</taxon>
        <taxon>Helicoidea</taxon>
        <taxon>Geomitridae</taxon>
        <taxon>Candidula</taxon>
    </lineage>
</organism>
<gene>
    <name evidence="7" type="ORF">CUNI_LOCUS16061</name>
</gene>
<evidence type="ECO:0000313" key="8">
    <source>
        <dbReference type="Proteomes" id="UP000678393"/>
    </source>
</evidence>
<dbReference type="PANTHER" id="PTHR16007:SF15">
    <property type="entry name" value="TRANSMEMBRANE PROTEIN 45B"/>
    <property type="match status" value="1"/>
</dbReference>
<dbReference type="Proteomes" id="UP000678393">
    <property type="component" value="Unassembled WGS sequence"/>
</dbReference>
<keyword evidence="3 6" id="KW-0812">Transmembrane</keyword>
<evidence type="ECO:0000256" key="5">
    <source>
        <dbReference type="ARBA" id="ARBA00023136"/>
    </source>
</evidence>
<comment type="similarity">
    <text evidence="2">Belongs to the TMEM45 family.</text>
</comment>
<dbReference type="PROSITE" id="PS51257">
    <property type="entry name" value="PROKAR_LIPOPROTEIN"/>
    <property type="match status" value="1"/>
</dbReference>
<accession>A0A8S3ZLV2</accession>
<feature type="transmembrane region" description="Helical" evidence="6">
    <location>
        <begin position="6"/>
        <end position="26"/>
    </location>
</feature>
<evidence type="ECO:0008006" key="9">
    <source>
        <dbReference type="Google" id="ProtNLM"/>
    </source>
</evidence>
<dbReference type="InterPro" id="IPR042127">
    <property type="entry name" value="TMEM45"/>
</dbReference>
<evidence type="ECO:0000313" key="7">
    <source>
        <dbReference type="EMBL" id="CAG5130503.1"/>
    </source>
</evidence>
<comment type="subcellular location">
    <subcellularLocation>
        <location evidence="1">Membrane</location>
        <topology evidence="1">Multi-pass membrane protein</topology>
    </subcellularLocation>
</comment>
<keyword evidence="5 6" id="KW-0472">Membrane</keyword>
<dbReference type="AlphaFoldDB" id="A0A8S3ZLV2"/>
<dbReference type="PANTHER" id="PTHR16007">
    <property type="entry name" value="EPIDIDYMAL MEMBRANE PROTEIN E9-RELATED"/>
    <property type="match status" value="1"/>
</dbReference>